<gene>
    <name evidence="7" type="ORF">ACFPP9_03925</name>
</gene>
<feature type="domain" description="Carbohydrate kinase FGGY N-terminal" evidence="5">
    <location>
        <begin position="3"/>
        <end position="244"/>
    </location>
</feature>
<keyword evidence="8" id="KW-1185">Reference proteome</keyword>
<comment type="similarity">
    <text evidence="1 4">Belongs to the FGGY kinase family.</text>
</comment>
<protein>
    <submittedName>
        <fullName evidence="7">L-fuculokinase</fullName>
    </submittedName>
</protein>
<dbReference type="Pfam" id="PF00370">
    <property type="entry name" value="FGGY_N"/>
    <property type="match status" value="1"/>
</dbReference>
<dbReference type="InterPro" id="IPR000577">
    <property type="entry name" value="Carb_kinase_FGGY"/>
</dbReference>
<feature type="domain" description="Carbohydrate kinase FGGY C-terminal" evidence="6">
    <location>
        <begin position="257"/>
        <end position="447"/>
    </location>
</feature>
<dbReference type="PANTHER" id="PTHR43095">
    <property type="entry name" value="SUGAR KINASE"/>
    <property type="match status" value="1"/>
</dbReference>
<dbReference type="PANTHER" id="PTHR43095:SF5">
    <property type="entry name" value="XYLULOSE KINASE"/>
    <property type="match status" value="1"/>
</dbReference>
<dbReference type="Gene3D" id="3.30.420.40">
    <property type="match status" value="2"/>
</dbReference>
<name>A0ABW0PQU1_9HYPH</name>
<evidence type="ECO:0000256" key="2">
    <source>
        <dbReference type="ARBA" id="ARBA00022679"/>
    </source>
</evidence>
<dbReference type="Pfam" id="PF02782">
    <property type="entry name" value="FGGY_C"/>
    <property type="match status" value="1"/>
</dbReference>
<evidence type="ECO:0000259" key="6">
    <source>
        <dbReference type="Pfam" id="PF02782"/>
    </source>
</evidence>
<evidence type="ECO:0000256" key="3">
    <source>
        <dbReference type="ARBA" id="ARBA00022777"/>
    </source>
</evidence>
<organism evidence="7 8">
    <name type="scientific">Kaistia terrae</name>
    <dbReference type="NCBI Taxonomy" id="537017"/>
    <lineage>
        <taxon>Bacteria</taxon>
        <taxon>Pseudomonadati</taxon>
        <taxon>Pseudomonadota</taxon>
        <taxon>Alphaproteobacteria</taxon>
        <taxon>Hyphomicrobiales</taxon>
        <taxon>Kaistiaceae</taxon>
        <taxon>Kaistia</taxon>
    </lineage>
</organism>
<dbReference type="InterPro" id="IPR018484">
    <property type="entry name" value="FGGY_N"/>
</dbReference>
<evidence type="ECO:0000313" key="8">
    <source>
        <dbReference type="Proteomes" id="UP001596150"/>
    </source>
</evidence>
<dbReference type="Proteomes" id="UP001596150">
    <property type="component" value="Unassembled WGS sequence"/>
</dbReference>
<keyword evidence="3 4" id="KW-0418">Kinase</keyword>
<dbReference type="PROSITE" id="PS00445">
    <property type="entry name" value="FGGY_KINASES_2"/>
    <property type="match status" value="1"/>
</dbReference>
<dbReference type="InterPro" id="IPR050406">
    <property type="entry name" value="FGGY_Carb_Kinase"/>
</dbReference>
<proteinExistence type="inferred from homology"/>
<dbReference type="InterPro" id="IPR018485">
    <property type="entry name" value="FGGY_C"/>
</dbReference>
<dbReference type="CDD" id="cd07773">
    <property type="entry name" value="ASKHA_NBD_FGGY_FK"/>
    <property type="match status" value="1"/>
</dbReference>
<sequence>MSLLGVDVGTTGCKSIAFDVTGRILAEARREYPLLNPKPGYWELDAEQVWRDVTATIAEVAAKTGADPITALAVSALGEAVVPVGHDRRPLAGGPVSADFRAPAQMERLSATLGDAAIYAITGQPGTAFYSLPKMMWWREATPELYDRVWKFLCFGDYVLARMGLDPVIDHSMAARTLAFDIHRGEWSATILEAAGIPVDRLPIALPSGTLVGHLDADMAASLGLPASVAVVTGGFDQACGALGVGVIDAGTGFYGLGTTEALALVVEPPLPNLEALHVALCPHVATGKMLAMAGSQTGGRLLNWYRNEFAAREEELARESGRDVYEVILESLSPEPSPLIVLPHFTGSGTIHNDPYSKGAIIGLTFDSKRADVAKAVLEGVTYEQASCLAHLDASGVAIRRLMVVGGGARSDTALQIKADIMGRELCRQDTSDASCLGAALLAGLATGIYSDLADVKKIVERDSVTFTPDPDRHRVYARRLAIYEGLYDALIGASRELDRALV</sequence>
<dbReference type="EMBL" id="JBHSML010000002">
    <property type="protein sequence ID" value="MFC5514910.1"/>
    <property type="molecule type" value="Genomic_DNA"/>
</dbReference>
<dbReference type="SUPFAM" id="SSF53067">
    <property type="entry name" value="Actin-like ATPase domain"/>
    <property type="match status" value="2"/>
</dbReference>
<evidence type="ECO:0000256" key="4">
    <source>
        <dbReference type="RuleBase" id="RU003733"/>
    </source>
</evidence>
<reference evidence="8" key="1">
    <citation type="journal article" date="2019" name="Int. J. Syst. Evol. Microbiol.">
        <title>The Global Catalogue of Microorganisms (GCM) 10K type strain sequencing project: providing services to taxonomists for standard genome sequencing and annotation.</title>
        <authorList>
            <consortium name="The Broad Institute Genomics Platform"/>
            <consortium name="The Broad Institute Genome Sequencing Center for Infectious Disease"/>
            <person name="Wu L."/>
            <person name="Ma J."/>
        </authorList>
    </citation>
    <scope>NUCLEOTIDE SEQUENCE [LARGE SCALE GENOMIC DNA]</scope>
    <source>
        <strain evidence="8">KACC 12633</strain>
    </source>
</reference>
<evidence type="ECO:0000256" key="1">
    <source>
        <dbReference type="ARBA" id="ARBA00009156"/>
    </source>
</evidence>
<dbReference type="InterPro" id="IPR043129">
    <property type="entry name" value="ATPase_NBD"/>
</dbReference>
<accession>A0ABW0PQU1</accession>
<comment type="caution">
    <text evidence="7">The sequence shown here is derived from an EMBL/GenBank/DDBJ whole genome shotgun (WGS) entry which is preliminary data.</text>
</comment>
<dbReference type="InterPro" id="IPR018483">
    <property type="entry name" value="Carb_kinase_FGGY_CS"/>
</dbReference>
<dbReference type="PIRSF" id="PIRSF000538">
    <property type="entry name" value="GlpK"/>
    <property type="match status" value="1"/>
</dbReference>
<evidence type="ECO:0000259" key="5">
    <source>
        <dbReference type="Pfam" id="PF00370"/>
    </source>
</evidence>
<evidence type="ECO:0000313" key="7">
    <source>
        <dbReference type="EMBL" id="MFC5514910.1"/>
    </source>
</evidence>
<dbReference type="RefSeq" id="WP_266342930.1">
    <property type="nucleotide sequence ID" value="NZ_JAPKNH010000002.1"/>
</dbReference>
<keyword evidence="2 4" id="KW-0808">Transferase</keyword>